<comment type="subcellular location">
    <subcellularLocation>
        <location evidence="1">Membrane</location>
        <topology evidence="1">Single-pass membrane protein</topology>
    </subcellularLocation>
</comment>
<dbReference type="InterPro" id="IPR000719">
    <property type="entry name" value="Prot_kinase_dom"/>
</dbReference>
<keyword evidence="7" id="KW-0418">Kinase</keyword>
<dbReference type="PROSITE" id="PS50011">
    <property type="entry name" value="PROTEIN_KINASE_DOM"/>
    <property type="match status" value="1"/>
</dbReference>
<feature type="binding site" evidence="13">
    <location>
        <position position="177"/>
    </location>
    <ligand>
        <name>ATP</name>
        <dbReference type="ChEBI" id="CHEBI:30616"/>
    </ligand>
</feature>
<keyword evidence="8 13" id="KW-0067">ATP-binding</keyword>
<keyword evidence="9 14" id="KW-1133">Transmembrane helix</keyword>
<dbReference type="PANTHER" id="PTHR47984:SF15">
    <property type="entry name" value="PROTEIN KINASE DOMAIN-CONTAINING PROTEIN"/>
    <property type="match status" value="1"/>
</dbReference>
<keyword evidence="10 14" id="KW-0472">Membrane</keyword>
<evidence type="ECO:0000256" key="8">
    <source>
        <dbReference type="ARBA" id="ARBA00022840"/>
    </source>
</evidence>
<evidence type="ECO:0000256" key="5">
    <source>
        <dbReference type="ARBA" id="ARBA00022692"/>
    </source>
</evidence>
<evidence type="ECO:0000256" key="7">
    <source>
        <dbReference type="ARBA" id="ARBA00022777"/>
    </source>
</evidence>
<organism evidence="16 17">
    <name type="scientific">Hibiscus sabdariffa</name>
    <name type="common">roselle</name>
    <dbReference type="NCBI Taxonomy" id="183260"/>
    <lineage>
        <taxon>Eukaryota</taxon>
        <taxon>Viridiplantae</taxon>
        <taxon>Streptophyta</taxon>
        <taxon>Embryophyta</taxon>
        <taxon>Tracheophyta</taxon>
        <taxon>Spermatophyta</taxon>
        <taxon>Magnoliopsida</taxon>
        <taxon>eudicotyledons</taxon>
        <taxon>Gunneridae</taxon>
        <taxon>Pentapetalae</taxon>
        <taxon>rosids</taxon>
        <taxon>malvids</taxon>
        <taxon>Malvales</taxon>
        <taxon>Malvaceae</taxon>
        <taxon>Malvoideae</taxon>
        <taxon>Hibiscus</taxon>
    </lineage>
</organism>
<dbReference type="Pfam" id="PF07714">
    <property type="entry name" value="PK_Tyr_Ser-Thr"/>
    <property type="match status" value="1"/>
</dbReference>
<evidence type="ECO:0000256" key="9">
    <source>
        <dbReference type="ARBA" id="ARBA00022989"/>
    </source>
</evidence>
<protein>
    <recommendedName>
        <fullName evidence="2">non-specific serine/threonine protein kinase</fullName>
        <ecNumber evidence="2">2.7.11.1</ecNumber>
    </recommendedName>
</protein>
<dbReference type="PROSITE" id="PS00107">
    <property type="entry name" value="PROTEIN_KINASE_ATP"/>
    <property type="match status" value="1"/>
</dbReference>
<dbReference type="InterPro" id="IPR001245">
    <property type="entry name" value="Ser-Thr/Tyr_kinase_cat_dom"/>
</dbReference>
<comment type="caution">
    <text evidence="16">The sequence shown here is derived from an EMBL/GenBank/DDBJ whole genome shotgun (WGS) entry which is preliminary data.</text>
</comment>
<evidence type="ECO:0000256" key="14">
    <source>
        <dbReference type="SAM" id="Phobius"/>
    </source>
</evidence>
<evidence type="ECO:0000256" key="12">
    <source>
        <dbReference type="ARBA" id="ARBA00048679"/>
    </source>
</evidence>
<keyword evidence="4" id="KW-0808">Transferase</keyword>
<comment type="catalytic activity">
    <reaction evidence="11">
        <text>L-threonyl-[protein] + ATP = O-phospho-L-threonyl-[protein] + ADP + H(+)</text>
        <dbReference type="Rhea" id="RHEA:46608"/>
        <dbReference type="Rhea" id="RHEA-COMP:11060"/>
        <dbReference type="Rhea" id="RHEA-COMP:11605"/>
        <dbReference type="ChEBI" id="CHEBI:15378"/>
        <dbReference type="ChEBI" id="CHEBI:30013"/>
        <dbReference type="ChEBI" id="CHEBI:30616"/>
        <dbReference type="ChEBI" id="CHEBI:61977"/>
        <dbReference type="ChEBI" id="CHEBI:456216"/>
        <dbReference type="EC" id="2.7.11.1"/>
    </reaction>
</comment>
<keyword evidence="6 13" id="KW-0547">Nucleotide-binding</keyword>
<dbReference type="EMBL" id="JBBPBM010000005">
    <property type="protein sequence ID" value="KAK8583473.1"/>
    <property type="molecule type" value="Genomic_DNA"/>
</dbReference>
<evidence type="ECO:0000256" key="4">
    <source>
        <dbReference type="ARBA" id="ARBA00022679"/>
    </source>
</evidence>
<dbReference type="PANTHER" id="PTHR47984">
    <property type="entry name" value="OS01G0323000 PROTEIN"/>
    <property type="match status" value="1"/>
</dbReference>
<gene>
    <name evidence="16" type="ORF">V6N12_067745</name>
</gene>
<evidence type="ECO:0000313" key="17">
    <source>
        <dbReference type="Proteomes" id="UP001472677"/>
    </source>
</evidence>
<keyword evidence="5 14" id="KW-0812">Transmembrane</keyword>
<feature type="domain" description="Protein kinase" evidence="15">
    <location>
        <begin position="149"/>
        <end position="422"/>
    </location>
</feature>
<evidence type="ECO:0000256" key="13">
    <source>
        <dbReference type="PROSITE-ProRule" id="PRU10141"/>
    </source>
</evidence>
<keyword evidence="17" id="KW-1185">Reference proteome</keyword>
<evidence type="ECO:0000256" key="2">
    <source>
        <dbReference type="ARBA" id="ARBA00012513"/>
    </source>
</evidence>
<evidence type="ECO:0000256" key="11">
    <source>
        <dbReference type="ARBA" id="ARBA00047899"/>
    </source>
</evidence>
<accession>A0ABR2FNB2</accession>
<dbReference type="Proteomes" id="UP001472677">
    <property type="component" value="Unassembled WGS sequence"/>
</dbReference>
<dbReference type="SUPFAM" id="SSF56112">
    <property type="entry name" value="Protein kinase-like (PK-like)"/>
    <property type="match status" value="1"/>
</dbReference>
<dbReference type="InterPro" id="IPR011009">
    <property type="entry name" value="Kinase-like_dom_sf"/>
</dbReference>
<evidence type="ECO:0000256" key="6">
    <source>
        <dbReference type="ARBA" id="ARBA00022741"/>
    </source>
</evidence>
<reference evidence="16 17" key="1">
    <citation type="journal article" date="2024" name="G3 (Bethesda)">
        <title>Genome assembly of Hibiscus sabdariffa L. provides insights into metabolisms of medicinal natural products.</title>
        <authorList>
            <person name="Kim T."/>
        </authorList>
    </citation>
    <scope>NUCLEOTIDE SEQUENCE [LARGE SCALE GENOMIC DNA]</scope>
    <source>
        <strain evidence="16">TK-2024</strain>
        <tissue evidence="16">Old leaves</tissue>
    </source>
</reference>
<dbReference type="InterPro" id="IPR017441">
    <property type="entry name" value="Protein_kinase_ATP_BS"/>
</dbReference>
<evidence type="ECO:0000256" key="1">
    <source>
        <dbReference type="ARBA" id="ARBA00004167"/>
    </source>
</evidence>
<dbReference type="InterPro" id="IPR052232">
    <property type="entry name" value="RLK_Ser/Thr-Kinase"/>
</dbReference>
<name>A0ABR2FNB2_9ROSI</name>
<proteinExistence type="predicted"/>
<evidence type="ECO:0000256" key="10">
    <source>
        <dbReference type="ARBA" id="ARBA00023136"/>
    </source>
</evidence>
<keyword evidence="3" id="KW-0597">Phosphoprotein</keyword>
<evidence type="ECO:0000256" key="3">
    <source>
        <dbReference type="ARBA" id="ARBA00022553"/>
    </source>
</evidence>
<dbReference type="Gene3D" id="3.30.200.20">
    <property type="entry name" value="Phosphorylase Kinase, domain 1"/>
    <property type="match status" value="1"/>
</dbReference>
<evidence type="ECO:0000313" key="16">
    <source>
        <dbReference type="EMBL" id="KAK8583473.1"/>
    </source>
</evidence>
<evidence type="ECO:0000259" key="15">
    <source>
        <dbReference type="PROSITE" id="PS50011"/>
    </source>
</evidence>
<dbReference type="Gene3D" id="1.10.510.10">
    <property type="entry name" value="Transferase(Phosphotransferase) domain 1"/>
    <property type="match status" value="1"/>
</dbReference>
<sequence>MPSPRSYLGDKLSDHTSFLGLRLWVLIVAFSTFFVLLFFSFVSCYVICYRRRKPCKTPFCLPNPIAPKNYQTSFRSSSLNRRLLPLNMSDIEMNTTEPELQLMFPDQWSTRAGLTTPRSYLPDLEPFRADTLSGYRFSSREVVISTNGFAYENLIGNGNYGVVHRGVLFDGTTVAVKRLLGCQTEGFVTEVEAIRHVRHKNLVKLLGYCMEEGYRMLVYEYVNNSNLHQWLHGPLGQASPLPWTTRMNIIHGIAKGLAYLHEDIEPHISHQNLKASNILLDRLWNPKISDVSLSRLLGPNHTVATARSLVELGYAAQEHSSTSKWDKESDVYSFGILVIEIVSGRIPVDHYQPQVYLIDWLKSMVANKKIADVVDPSIPEIPSMKELKRIMLIALRCVDPDIDHRPTMGEVIHMLEPRNLLLSDDHCIRREASLRNCTEGGRPDVRTHDEDASDV</sequence>
<dbReference type="EC" id="2.7.11.1" evidence="2"/>
<feature type="transmembrane region" description="Helical" evidence="14">
    <location>
        <begin position="23"/>
        <end position="48"/>
    </location>
</feature>
<comment type="catalytic activity">
    <reaction evidence="12">
        <text>L-seryl-[protein] + ATP = O-phospho-L-seryl-[protein] + ADP + H(+)</text>
        <dbReference type="Rhea" id="RHEA:17989"/>
        <dbReference type="Rhea" id="RHEA-COMP:9863"/>
        <dbReference type="Rhea" id="RHEA-COMP:11604"/>
        <dbReference type="ChEBI" id="CHEBI:15378"/>
        <dbReference type="ChEBI" id="CHEBI:29999"/>
        <dbReference type="ChEBI" id="CHEBI:30616"/>
        <dbReference type="ChEBI" id="CHEBI:83421"/>
        <dbReference type="ChEBI" id="CHEBI:456216"/>
        <dbReference type="EC" id="2.7.11.1"/>
    </reaction>
</comment>